<accession>W2TPR1</accession>
<dbReference type="EMBL" id="KI658133">
    <property type="protein sequence ID" value="ETN83669.1"/>
    <property type="molecule type" value="Genomic_DNA"/>
</dbReference>
<proteinExistence type="predicted"/>
<reference evidence="2" key="1">
    <citation type="journal article" date="2014" name="Nat. Genet.">
        <title>Genome of the human hookworm Necator americanus.</title>
        <authorList>
            <person name="Tang Y.T."/>
            <person name="Gao X."/>
            <person name="Rosa B.A."/>
            <person name="Abubucker S."/>
            <person name="Hallsworth-Pepin K."/>
            <person name="Martin J."/>
            <person name="Tyagi R."/>
            <person name="Heizer E."/>
            <person name="Zhang X."/>
            <person name="Bhonagiri-Palsikar V."/>
            <person name="Minx P."/>
            <person name="Warren W.C."/>
            <person name="Wang Q."/>
            <person name="Zhan B."/>
            <person name="Hotez P.J."/>
            <person name="Sternberg P.W."/>
            <person name="Dougall A."/>
            <person name="Gaze S.T."/>
            <person name="Mulvenna J."/>
            <person name="Sotillo J."/>
            <person name="Ranganathan S."/>
            <person name="Rabelo E.M."/>
            <person name="Wilson R.K."/>
            <person name="Felgner P.L."/>
            <person name="Bethony J."/>
            <person name="Hawdon J.M."/>
            <person name="Gasser R.B."/>
            <person name="Loukas A."/>
            <person name="Mitreva M."/>
        </authorList>
    </citation>
    <scope>NUCLEOTIDE SEQUENCE [LARGE SCALE GENOMIC DNA]</scope>
</reference>
<gene>
    <name evidence="1" type="ORF">NECAME_07274</name>
</gene>
<organism evidence="1 2">
    <name type="scientific">Necator americanus</name>
    <name type="common">Human hookworm</name>
    <dbReference type="NCBI Taxonomy" id="51031"/>
    <lineage>
        <taxon>Eukaryota</taxon>
        <taxon>Metazoa</taxon>
        <taxon>Ecdysozoa</taxon>
        <taxon>Nematoda</taxon>
        <taxon>Chromadorea</taxon>
        <taxon>Rhabditida</taxon>
        <taxon>Rhabditina</taxon>
        <taxon>Rhabditomorpha</taxon>
        <taxon>Strongyloidea</taxon>
        <taxon>Ancylostomatidae</taxon>
        <taxon>Bunostominae</taxon>
        <taxon>Necator</taxon>
    </lineage>
</organism>
<sequence>MQHSLDSIQPLDVESLASVSTSHTAGQYSEGRLKTLKTPGRHYYITITRRTITVKLEKNISSTIDCLISDNYHEYYNFAD</sequence>
<dbReference type="AlphaFoldDB" id="W2TPR1"/>
<dbReference type="KEGG" id="nai:NECAME_07274"/>
<evidence type="ECO:0000313" key="2">
    <source>
        <dbReference type="Proteomes" id="UP000053676"/>
    </source>
</evidence>
<dbReference type="Proteomes" id="UP000053676">
    <property type="component" value="Unassembled WGS sequence"/>
</dbReference>
<evidence type="ECO:0000313" key="1">
    <source>
        <dbReference type="EMBL" id="ETN83669.1"/>
    </source>
</evidence>
<protein>
    <submittedName>
        <fullName evidence="1">Uncharacterized protein</fullName>
    </submittedName>
</protein>
<keyword evidence="2" id="KW-1185">Reference proteome</keyword>
<name>W2TPR1_NECAM</name>